<name>A0A8S5RB42_9VIRU</name>
<organism evidence="1">
    <name type="scientific">virus sp. ctRTq15</name>
    <dbReference type="NCBI Taxonomy" id="2828253"/>
    <lineage>
        <taxon>Viruses</taxon>
    </lineage>
</organism>
<dbReference type="EMBL" id="BK059084">
    <property type="protein sequence ID" value="DAE28289.1"/>
    <property type="molecule type" value="Genomic_DNA"/>
</dbReference>
<reference evidence="1" key="1">
    <citation type="journal article" date="2021" name="Proc. Natl. Acad. Sci. U.S.A.">
        <title>A Catalog of Tens of Thousands of Viruses from Human Metagenomes Reveals Hidden Associations with Chronic Diseases.</title>
        <authorList>
            <person name="Tisza M.J."/>
            <person name="Buck C.B."/>
        </authorList>
    </citation>
    <scope>NUCLEOTIDE SEQUENCE</scope>
    <source>
        <strain evidence="1">CtRTq15</strain>
    </source>
</reference>
<protein>
    <submittedName>
        <fullName evidence="1">Uncharacterized protein</fullName>
    </submittedName>
</protein>
<accession>A0A8S5RB42</accession>
<sequence length="29" mass="3180">MPRPVIGVIAYTAVKTSTLYPLKTIFLSV</sequence>
<evidence type="ECO:0000313" key="1">
    <source>
        <dbReference type="EMBL" id="DAE28289.1"/>
    </source>
</evidence>
<proteinExistence type="predicted"/>